<name>A0A439D1C4_9PEZI</name>
<reference evidence="4 5" key="1">
    <citation type="submission" date="2018-12" db="EMBL/GenBank/DDBJ databases">
        <title>Draft genome sequence of Xylaria grammica IHI A82.</title>
        <authorList>
            <person name="Buettner E."/>
            <person name="Kellner H."/>
        </authorList>
    </citation>
    <scope>NUCLEOTIDE SEQUENCE [LARGE SCALE GENOMIC DNA]</scope>
    <source>
        <strain evidence="4 5">IHI A82</strain>
    </source>
</reference>
<feature type="region of interest" description="Disordered" evidence="2">
    <location>
        <begin position="136"/>
        <end position="240"/>
    </location>
</feature>
<dbReference type="GO" id="GO:0008270">
    <property type="term" value="F:zinc ion binding"/>
    <property type="evidence" value="ECO:0007669"/>
    <property type="project" value="InterPro"/>
</dbReference>
<feature type="domain" description="Zn(2)-C6 fungal-type" evidence="3">
    <location>
        <begin position="317"/>
        <end position="360"/>
    </location>
</feature>
<evidence type="ECO:0000313" key="5">
    <source>
        <dbReference type="Proteomes" id="UP000286045"/>
    </source>
</evidence>
<dbReference type="Proteomes" id="UP000286045">
    <property type="component" value="Unassembled WGS sequence"/>
</dbReference>
<dbReference type="AlphaFoldDB" id="A0A439D1C4"/>
<dbReference type="SMART" id="SM00066">
    <property type="entry name" value="GAL4"/>
    <property type="match status" value="2"/>
</dbReference>
<sequence>MDDIGFWGPSFNPRLLGYDSSRVADYFGEEWPMRAADFTAWKDLFYPGETRCNRCAIQNAQCDLSQNNQHACTPCEALGVECVITREEGAQPPIHQDPAENMDWDELIDPRLIANGGNMVDNPSLIQDSRLAVGVNVAPGPNDSVSPEPDDNVPRNPAGAALLGASMDIDSPPSDHPDVSIYPSPPPPPGSKIPSIFDTVPEEPLGQQPRSPAPRAPATQGLRPQTQPPNPQDPVPARPAGLYTPQRILQENLPNSRYLIKPSCDLCTANSASKCNWEIDSENRTHEGCARCKEFGVICVVNGVAFPPRRDAYPRQHKTVRACVECATNSTNCERVRPCEACVARGDPCTLAAAQRAHWGTFPRGAAVGIETYPYLSSVRGGITGVNDPNFRFSEPIPQPDNFNVEYVQWLEGGPFPVPLGHNQPNPSPPRPNHRLQLITFGPPSAAPSLSNLDGTPPGAATGPSNLMPPTAAGPSSSRMPQAPANPMPPTVAGPSSSRVPQASANPAPAGPGRAPSPSPPMLIVTKSCNSAKER</sequence>
<protein>
    <recommendedName>
        <fullName evidence="3">Zn(2)-C6 fungal-type domain-containing protein</fullName>
    </recommendedName>
</protein>
<dbReference type="STRING" id="363999.A0A439D1C4"/>
<feature type="region of interest" description="Disordered" evidence="2">
    <location>
        <begin position="416"/>
        <end position="535"/>
    </location>
</feature>
<evidence type="ECO:0000256" key="1">
    <source>
        <dbReference type="ARBA" id="ARBA00023242"/>
    </source>
</evidence>
<feature type="compositionally biased region" description="Pro residues" evidence="2">
    <location>
        <begin position="226"/>
        <end position="237"/>
    </location>
</feature>
<dbReference type="InterPro" id="IPR001138">
    <property type="entry name" value="Zn2Cys6_DnaBD"/>
</dbReference>
<feature type="compositionally biased region" description="Low complexity" evidence="2">
    <location>
        <begin position="501"/>
        <end position="514"/>
    </location>
</feature>
<accession>A0A439D1C4</accession>
<dbReference type="EMBL" id="RYZI01000213">
    <property type="protein sequence ID" value="RWA08208.1"/>
    <property type="molecule type" value="Genomic_DNA"/>
</dbReference>
<evidence type="ECO:0000259" key="3">
    <source>
        <dbReference type="SMART" id="SM00066"/>
    </source>
</evidence>
<dbReference type="GO" id="GO:0000981">
    <property type="term" value="F:DNA-binding transcription factor activity, RNA polymerase II-specific"/>
    <property type="evidence" value="ECO:0007669"/>
    <property type="project" value="InterPro"/>
</dbReference>
<evidence type="ECO:0000256" key="2">
    <source>
        <dbReference type="SAM" id="MobiDB-lite"/>
    </source>
</evidence>
<organism evidence="4 5">
    <name type="scientific">Xylaria grammica</name>
    <dbReference type="NCBI Taxonomy" id="363999"/>
    <lineage>
        <taxon>Eukaryota</taxon>
        <taxon>Fungi</taxon>
        <taxon>Dikarya</taxon>
        <taxon>Ascomycota</taxon>
        <taxon>Pezizomycotina</taxon>
        <taxon>Sordariomycetes</taxon>
        <taxon>Xylariomycetidae</taxon>
        <taxon>Xylariales</taxon>
        <taxon>Xylariaceae</taxon>
        <taxon>Xylaria</taxon>
    </lineage>
</organism>
<comment type="caution">
    <text evidence="4">The sequence shown here is derived from an EMBL/GenBank/DDBJ whole genome shotgun (WGS) entry which is preliminary data.</text>
</comment>
<gene>
    <name evidence="4" type="ORF">EKO27_g6908</name>
</gene>
<keyword evidence="5" id="KW-1185">Reference proteome</keyword>
<feature type="domain" description="Zn(2)-C6 fungal-type" evidence="3">
    <location>
        <begin position="46"/>
        <end position="93"/>
    </location>
</feature>
<evidence type="ECO:0000313" key="4">
    <source>
        <dbReference type="EMBL" id="RWA08208.1"/>
    </source>
</evidence>
<proteinExistence type="predicted"/>
<keyword evidence="1" id="KW-0539">Nucleus</keyword>